<keyword evidence="2" id="KW-1133">Transmembrane helix</keyword>
<dbReference type="InterPro" id="IPR010559">
    <property type="entry name" value="Sig_transdc_His_kin_internal"/>
</dbReference>
<dbReference type="InterPro" id="IPR050640">
    <property type="entry name" value="Bact_2-comp_sensor_kinase"/>
</dbReference>
<dbReference type="Proteomes" id="UP000598820">
    <property type="component" value="Unassembled WGS sequence"/>
</dbReference>
<dbReference type="Pfam" id="PF06580">
    <property type="entry name" value="His_kinase"/>
    <property type="match status" value="1"/>
</dbReference>
<keyword evidence="5" id="KW-0808">Transferase</keyword>
<evidence type="ECO:0000256" key="1">
    <source>
        <dbReference type="SAM" id="Coils"/>
    </source>
</evidence>
<dbReference type="GO" id="GO:0016020">
    <property type="term" value="C:membrane"/>
    <property type="evidence" value="ECO:0007669"/>
    <property type="project" value="InterPro"/>
</dbReference>
<feature type="transmembrane region" description="Helical" evidence="2">
    <location>
        <begin position="59"/>
        <end position="77"/>
    </location>
</feature>
<feature type="transmembrane region" description="Helical" evidence="2">
    <location>
        <begin position="97"/>
        <end position="117"/>
    </location>
</feature>
<feature type="coiled-coil region" evidence="1">
    <location>
        <begin position="179"/>
        <end position="220"/>
    </location>
</feature>
<gene>
    <name evidence="5" type="ORF">IC229_33020</name>
</gene>
<feature type="domain" description="Histidine kinase/HSP90-like ATPase" evidence="3">
    <location>
        <begin position="307"/>
        <end position="401"/>
    </location>
</feature>
<dbReference type="EMBL" id="JACWZY010000058">
    <property type="protein sequence ID" value="MBD2705480.1"/>
    <property type="molecule type" value="Genomic_DNA"/>
</dbReference>
<evidence type="ECO:0000259" key="4">
    <source>
        <dbReference type="Pfam" id="PF06580"/>
    </source>
</evidence>
<keyword evidence="2" id="KW-0812">Transmembrane</keyword>
<sequence length="419" mass="48512">MQQLLKRIFQESNIPLTPRQFWRYSFYFWGSFALLSYLQIILFDVLIGHDKFYTKNLQWFIRWASWIAVTPYVLYAAHRFRVDYSLPLPKLLQRIGIHLLFLSLIGLTKILLEYLIVEHSYQLETGINLSPERIFIWLFARYDLLIASYILVVLGYNVVVTIYRNQELHQQTLQVQLTNEQLNSQLTQIQLQALQAELANEQLQSQLAQAQLQALRMQLNPHFLFNTHHTIIGLMMQHENRKAIDMVKSLSVLLRTIVDNKDVNFVTLAQEIAFTEQYLHIQQIRFQDRLCVKIALESGSESSLLPQFLLQPLVENAFVHGLEKVSGQIYLTIQSQLQDNQLLIRIEDNGLGFRTKQPNGRSGVGISNTRQRLYQSYGESASLRFEQPMHGGTAVVLTLPFMTETDMITSGILGDTLPI</sequence>
<keyword evidence="2" id="KW-0472">Membrane</keyword>
<dbReference type="InterPro" id="IPR036890">
    <property type="entry name" value="HATPase_C_sf"/>
</dbReference>
<reference evidence="5" key="1">
    <citation type="submission" date="2020-09" db="EMBL/GenBank/DDBJ databases">
        <authorList>
            <person name="Kim M.K."/>
        </authorList>
    </citation>
    <scope>NUCLEOTIDE SEQUENCE</scope>
    <source>
        <strain evidence="5">BT702</strain>
    </source>
</reference>
<dbReference type="InterPro" id="IPR003594">
    <property type="entry name" value="HATPase_dom"/>
</dbReference>
<dbReference type="PANTHER" id="PTHR34220:SF7">
    <property type="entry name" value="SENSOR HISTIDINE KINASE YPDA"/>
    <property type="match status" value="1"/>
</dbReference>
<accession>A0A927AW18</accession>
<keyword evidence="5" id="KW-0418">Kinase</keyword>
<evidence type="ECO:0000313" key="5">
    <source>
        <dbReference type="EMBL" id="MBD2705480.1"/>
    </source>
</evidence>
<feature type="transmembrane region" description="Helical" evidence="2">
    <location>
        <begin position="138"/>
        <end position="163"/>
    </location>
</feature>
<feature type="transmembrane region" description="Helical" evidence="2">
    <location>
        <begin position="26"/>
        <end position="47"/>
    </location>
</feature>
<dbReference type="RefSeq" id="WP_190892944.1">
    <property type="nucleotide sequence ID" value="NZ_JACWZY010000058.1"/>
</dbReference>
<dbReference type="GO" id="GO:0000155">
    <property type="term" value="F:phosphorelay sensor kinase activity"/>
    <property type="evidence" value="ECO:0007669"/>
    <property type="project" value="InterPro"/>
</dbReference>
<dbReference type="Pfam" id="PF02518">
    <property type="entry name" value="HATPase_c"/>
    <property type="match status" value="1"/>
</dbReference>
<feature type="domain" description="Signal transduction histidine kinase internal region" evidence="4">
    <location>
        <begin position="210"/>
        <end position="290"/>
    </location>
</feature>
<keyword evidence="1" id="KW-0175">Coiled coil</keyword>
<comment type="caution">
    <text evidence="5">The sequence shown here is derived from an EMBL/GenBank/DDBJ whole genome shotgun (WGS) entry which is preliminary data.</text>
</comment>
<dbReference type="PANTHER" id="PTHR34220">
    <property type="entry name" value="SENSOR HISTIDINE KINASE YPDA"/>
    <property type="match status" value="1"/>
</dbReference>
<proteinExistence type="predicted"/>
<keyword evidence="6" id="KW-1185">Reference proteome</keyword>
<protein>
    <submittedName>
        <fullName evidence="5">Histidine kinase</fullName>
    </submittedName>
</protein>
<organism evidence="5 6">
    <name type="scientific">Spirosoma profusum</name>
    <dbReference type="NCBI Taxonomy" id="2771354"/>
    <lineage>
        <taxon>Bacteria</taxon>
        <taxon>Pseudomonadati</taxon>
        <taxon>Bacteroidota</taxon>
        <taxon>Cytophagia</taxon>
        <taxon>Cytophagales</taxon>
        <taxon>Cytophagaceae</taxon>
        <taxon>Spirosoma</taxon>
    </lineage>
</organism>
<dbReference type="AlphaFoldDB" id="A0A927AW18"/>
<name>A0A927AW18_9BACT</name>
<evidence type="ECO:0000313" key="6">
    <source>
        <dbReference type="Proteomes" id="UP000598820"/>
    </source>
</evidence>
<dbReference type="SUPFAM" id="SSF55874">
    <property type="entry name" value="ATPase domain of HSP90 chaperone/DNA topoisomerase II/histidine kinase"/>
    <property type="match status" value="1"/>
</dbReference>
<dbReference type="Gene3D" id="3.30.565.10">
    <property type="entry name" value="Histidine kinase-like ATPase, C-terminal domain"/>
    <property type="match status" value="1"/>
</dbReference>
<evidence type="ECO:0000259" key="3">
    <source>
        <dbReference type="Pfam" id="PF02518"/>
    </source>
</evidence>
<evidence type="ECO:0000256" key="2">
    <source>
        <dbReference type="SAM" id="Phobius"/>
    </source>
</evidence>